<gene>
    <name evidence="1" type="ORF">F5147DRAFT_658243</name>
</gene>
<dbReference type="Proteomes" id="UP000823399">
    <property type="component" value="Unassembled WGS sequence"/>
</dbReference>
<dbReference type="AlphaFoldDB" id="A0A9P7JMT9"/>
<evidence type="ECO:0000313" key="2">
    <source>
        <dbReference type="Proteomes" id="UP000823399"/>
    </source>
</evidence>
<reference evidence="1" key="1">
    <citation type="journal article" date="2020" name="New Phytol.">
        <title>Comparative genomics reveals dynamic genome evolution in host specialist ectomycorrhizal fungi.</title>
        <authorList>
            <person name="Lofgren L.A."/>
            <person name="Nguyen N.H."/>
            <person name="Vilgalys R."/>
            <person name="Ruytinx J."/>
            <person name="Liao H.L."/>
            <person name="Branco S."/>
            <person name="Kuo A."/>
            <person name="LaButti K."/>
            <person name="Lipzen A."/>
            <person name="Andreopoulos W."/>
            <person name="Pangilinan J."/>
            <person name="Riley R."/>
            <person name="Hundley H."/>
            <person name="Na H."/>
            <person name="Barry K."/>
            <person name="Grigoriev I.V."/>
            <person name="Stajich J.E."/>
            <person name="Kennedy P.G."/>
        </authorList>
    </citation>
    <scope>NUCLEOTIDE SEQUENCE</scope>
    <source>
        <strain evidence="1">FC423</strain>
    </source>
</reference>
<comment type="caution">
    <text evidence="1">The sequence shown here is derived from an EMBL/GenBank/DDBJ whole genome shotgun (WGS) entry which is preliminary data.</text>
</comment>
<accession>A0A9P7JMT9</accession>
<protein>
    <submittedName>
        <fullName evidence="1">Uncharacterized protein</fullName>
    </submittedName>
</protein>
<evidence type="ECO:0000313" key="1">
    <source>
        <dbReference type="EMBL" id="KAG2090108.1"/>
    </source>
</evidence>
<sequence>MNSVGENEHDRDAVYQVTGMPPERMTGMVKDSVFNQGTLVDYRNQVAGNGYWHCRRAPDGKDHVLTQQDDSVSEESLEIFHKVNGCFATLIGLNRVAVLPYFPLNEMCQICLAADTLRLILLLLLLILASPALSVQNNASYGVDRMLGSGEVFGNFKHHEASCSIMVISHSDYPSHLPRTICKIRDEQNGTRHLTLNIHMIARSVSQSRDRCFLNITRDPSSSVLTLNVKATSHFFICLESALDQSGFLCGDVNGISVG</sequence>
<dbReference type="RefSeq" id="XP_041286106.1">
    <property type="nucleotide sequence ID" value="XM_041434406.1"/>
</dbReference>
<keyword evidence="2" id="KW-1185">Reference proteome</keyword>
<name>A0A9P7JMT9_9AGAM</name>
<dbReference type="GeneID" id="64696665"/>
<proteinExistence type="predicted"/>
<organism evidence="1 2">
    <name type="scientific">Suillus discolor</name>
    <dbReference type="NCBI Taxonomy" id="1912936"/>
    <lineage>
        <taxon>Eukaryota</taxon>
        <taxon>Fungi</taxon>
        <taxon>Dikarya</taxon>
        <taxon>Basidiomycota</taxon>
        <taxon>Agaricomycotina</taxon>
        <taxon>Agaricomycetes</taxon>
        <taxon>Agaricomycetidae</taxon>
        <taxon>Boletales</taxon>
        <taxon>Suillineae</taxon>
        <taxon>Suillaceae</taxon>
        <taxon>Suillus</taxon>
    </lineage>
</organism>
<dbReference type="EMBL" id="JABBWM010000106">
    <property type="protein sequence ID" value="KAG2090108.1"/>
    <property type="molecule type" value="Genomic_DNA"/>
</dbReference>